<feature type="chain" id="PRO_5039064796" description="FG-GAP repeat protein" evidence="1">
    <location>
        <begin position="33"/>
        <end position="477"/>
    </location>
</feature>
<dbReference type="SUPFAM" id="SSF69318">
    <property type="entry name" value="Integrin alpha N-terminal domain"/>
    <property type="match status" value="1"/>
</dbReference>
<proteinExistence type="predicted"/>
<evidence type="ECO:0008006" key="4">
    <source>
        <dbReference type="Google" id="ProtNLM"/>
    </source>
</evidence>
<keyword evidence="1" id="KW-0732">Signal</keyword>
<comment type="caution">
    <text evidence="2">The sequence shown here is derived from an EMBL/GenBank/DDBJ whole genome shotgun (WGS) entry which is preliminary data.</text>
</comment>
<feature type="signal peptide" evidence="1">
    <location>
        <begin position="1"/>
        <end position="32"/>
    </location>
</feature>
<accession>A0A9D1SLB9</accession>
<name>A0A9D1SLB9_9FIRM</name>
<reference evidence="2" key="2">
    <citation type="journal article" date="2021" name="PeerJ">
        <title>Extensive microbial diversity within the chicken gut microbiome revealed by metagenomics and culture.</title>
        <authorList>
            <person name="Gilroy R."/>
            <person name="Ravi A."/>
            <person name="Getino M."/>
            <person name="Pursley I."/>
            <person name="Horton D.L."/>
            <person name="Alikhan N.F."/>
            <person name="Baker D."/>
            <person name="Gharbi K."/>
            <person name="Hall N."/>
            <person name="Watson M."/>
            <person name="Adriaenssens E.M."/>
            <person name="Foster-Nyarko E."/>
            <person name="Jarju S."/>
            <person name="Secka A."/>
            <person name="Antonio M."/>
            <person name="Oren A."/>
            <person name="Chaudhuri R.R."/>
            <person name="La Ragione R."/>
            <person name="Hildebrand F."/>
            <person name="Pallen M.J."/>
        </authorList>
    </citation>
    <scope>NUCLEOTIDE SEQUENCE</scope>
    <source>
        <strain evidence="2">CHK160-1198</strain>
    </source>
</reference>
<dbReference type="InterPro" id="IPR028994">
    <property type="entry name" value="Integrin_alpha_N"/>
</dbReference>
<dbReference type="AlphaFoldDB" id="A0A9D1SLB9"/>
<dbReference type="EMBL" id="DVNI01000030">
    <property type="protein sequence ID" value="HIU63817.1"/>
    <property type="molecule type" value="Genomic_DNA"/>
</dbReference>
<evidence type="ECO:0000313" key="3">
    <source>
        <dbReference type="Proteomes" id="UP000824099"/>
    </source>
</evidence>
<evidence type="ECO:0000313" key="2">
    <source>
        <dbReference type="EMBL" id="HIU63817.1"/>
    </source>
</evidence>
<evidence type="ECO:0000256" key="1">
    <source>
        <dbReference type="SAM" id="SignalP"/>
    </source>
</evidence>
<reference evidence="2" key="1">
    <citation type="submission" date="2020-10" db="EMBL/GenBank/DDBJ databases">
        <authorList>
            <person name="Gilroy R."/>
        </authorList>
    </citation>
    <scope>NUCLEOTIDE SEQUENCE</scope>
    <source>
        <strain evidence="2">CHK160-1198</strain>
    </source>
</reference>
<organism evidence="2 3">
    <name type="scientific">Candidatus Avacidaminococcus intestinavium</name>
    <dbReference type="NCBI Taxonomy" id="2840684"/>
    <lineage>
        <taxon>Bacteria</taxon>
        <taxon>Bacillati</taxon>
        <taxon>Bacillota</taxon>
        <taxon>Negativicutes</taxon>
        <taxon>Acidaminococcales</taxon>
        <taxon>Acidaminococcaceae</taxon>
        <taxon>Acidaminococcaceae incertae sedis</taxon>
        <taxon>Candidatus Avacidaminococcus</taxon>
    </lineage>
</organism>
<protein>
    <recommendedName>
        <fullName evidence="4">FG-GAP repeat protein</fullName>
    </recommendedName>
</protein>
<sequence length="477" mass="53484">MVLNNMLDLKKQKFIILFLTCIFVMTSSMALAQEKKELDQGRVQISGQNAKELLKKGEIIATINGDVDGDDRLEDVIILGNKFSTDSNYYINLYLVVKDSAEGKLKAAFAPSLSGGYDLGLNLADVTGDGIADVIISAPTGGSGGIISYRVIDFAESIPREIFTDHENQGLFVQGKLLNNYQVELLLGDEPKHLIVDLPNDKNFYDFLGIYNQNGELLSEYYHPYAQGLSGMLVMDTDGDGVAELVTTQRVVGINNTDTIGYIRTVWRYNAIKWQIDSYTFSTKYDNKRSSTTNYSFIGMGGYAIHPKEAVVGLSTIIYPNINKPATGRQYVALNTVIEKYVRAEFEGIQNKGYLNLNYEIKFGGYNFLSIVVFGMQDGINGNQKIEKAFNFNLNTGLTIMPQDLFGKNKKVWAKIKELSVAKGPAVRPENINDYYYDGKQFVFWFNDQETQEEAEFSITRESIENLLNEKEAKLID</sequence>
<dbReference type="Proteomes" id="UP000824099">
    <property type="component" value="Unassembled WGS sequence"/>
</dbReference>
<gene>
    <name evidence="2" type="ORF">IAB06_02075</name>
</gene>